<organism evidence="2 3">
    <name type="scientific">Actinomycetospora atypica</name>
    <dbReference type="NCBI Taxonomy" id="1290095"/>
    <lineage>
        <taxon>Bacteria</taxon>
        <taxon>Bacillati</taxon>
        <taxon>Actinomycetota</taxon>
        <taxon>Actinomycetes</taxon>
        <taxon>Pseudonocardiales</taxon>
        <taxon>Pseudonocardiaceae</taxon>
        <taxon>Actinomycetospora</taxon>
    </lineage>
</organism>
<protein>
    <submittedName>
        <fullName evidence="2">Alpha/beta hydrolase</fullName>
    </submittedName>
</protein>
<evidence type="ECO:0000313" key="3">
    <source>
        <dbReference type="Proteomes" id="UP001595947"/>
    </source>
</evidence>
<accession>A0ABV9YVT4</accession>
<gene>
    <name evidence="2" type="ORF">ACFPBZ_29160</name>
</gene>
<sequence length="315" mass="32779">DLGADERDRLVDGRPALVGGRDGLAAADRDRANRARLAAARRATEAEVAGLERRRGTATGFGDLQEVEARLAAVRGRLTRILAIDTALAGDRALLAVDPESGRAAIAAGDVDRAAHVGVFVPGFTARAEDLPGRMRELEALTRPDTAVVAWYDYPAPQWSEVTDPARSVLTPRVAEDASARLRSFLTGLTAGHVTAIGHSYGTVTVARGVLGAPTVDDVVLLGSPGVTPLPRQPTWVAEARGDPVADAGWFGPDPNGVPGLRVLATDGSWGHRGYLEPGSTSAAGIAAVVQGRPQDAALDPSVGVGDRLRRLLGP</sequence>
<dbReference type="SUPFAM" id="SSF53474">
    <property type="entry name" value="alpha/beta-Hydrolases"/>
    <property type="match status" value="1"/>
</dbReference>
<dbReference type="Pfam" id="PF06259">
    <property type="entry name" value="Abhydrolase_8"/>
    <property type="match status" value="1"/>
</dbReference>
<proteinExistence type="predicted"/>
<name>A0ABV9YVT4_9PSEU</name>
<dbReference type="Gene3D" id="3.40.50.1820">
    <property type="entry name" value="alpha/beta hydrolase"/>
    <property type="match status" value="1"/>
</dbReference>
<feature type="domain" description="DUF1023" evidence="1">
    <location>
        <begin position="98"/>
        <end position="227"/>
    </location>
</feature>
<keyword evidence="3" id="KW-1185">Reference proteome</keyword>
<dbReference type="Proteomes" id="UP001595947">
    <property type="component" value="Unassembled WGS sequence"/>
</dbReference>
<reference evidence="3" key="1">
    <citation type="journal article" date="2019" name="Int. J. Syst. Evol. Microbiol.">
        <title>The Global Catalogue of Microorganisms (GCM) 10K type strain sequencing project: providing services to taxonomists for standard genome sequencing and annotation.</title>
        <authorList>
            <consortium name="The Broad Institute Genomics Platform"/>
            <consortium name="The Broad Institute Genome Sequencing Center for Infectious Disease"/>
            <person name="Wu L."/>
            <person name="Ma J."/>
        </authorList>
    </citation>
    <scope>NUCLEOTIDE SEQUENCE [LARGE SCALE GENOMIC DNA]</scope>
    <source>
        <strain evidence="3">CGMCC 4.7093</strain>
    </source>
</reference>
<feature type="non-terminal residue" evidence="2">
    <location>
        <position position="1"/>
    </location>
</feature>
<dbReference type="EMBL" id="JBHSIV010000070">
    <property type="protein sequence ID" value="MFC5066309.1"/>
    <property type="molecule type" value="Genomic_DNA"/>
</dbReference>
<dbReference type="RefSeq" id="WP_378039617.1">
    <property type="nucleotide sequence ID" value="NZ_JBHSIV010000070.1"/>
</dbReference>
<dbReference type="InterPro" id="IPR010427">
    <property type="entry name" value="DUF1023"/>
</dbReference>
<dbReference type="GO" id="GO:0016787">
    <property type="term" value="F:hydrolase activity"/>
    <property type="evidence" value="ECO:0007669"/>
    <property type="project" value="UniProtKB-KW"/>
</dbReference>
<evidence type="ECO:0000259" key="1">
    <source>
        <dbReference type="Pfam" id="PF06259"/>
    </source>
</evidence>
<keyword evidence="2" id="KW-0378">Hydrolase</keyword>
<dbReference type="InterPro" id="IPR029058">
    <property type="entry name" value="AB_hydrolase_fold"/>
</dbReference>
<evidence type="ECO:0000313" key="2">
    <source>
        <dbReference type="EMBL" id="MFC5066309.1"/>
    </source>
</evidence>
<comment type="caution">
    <text evidence="2">The sequence shown here is derived from an EMBL/GenBank/DDBJ whole genome shotgun (WGS) entry which is preliminary data.</text>
</comment>